<dbReference type="AlphaFoldDB" id="A0A9D4UIU9"/>
<sequence>MGKWAKERRIDGHANVAGSLIVVSSIGGGQALQATVTRRNFFPIRRSLDEANFFTSSLSWLLCSPTSLAEKIFDGIIYFHF</sequence>
<evidence type="ECO:0000313" key="2">
    <source>
        <dbReference type="Proteomes" id="UP000886520"/>
    </source>
</evidence>
<proteinExistence type="predicted"/>
<gene>
    <name evidence="1" type="ORF">GOP47_0016521</name>
</gene>
<organism evidence="1 2">
    <name type="scientific">Adiantum capillus-veneris</name>
    <name type="common">Maidenhair fern</name>
    <dbReference type="NCBI Taxonomy" id="13818"/>
    <lineage>
        <taxon>Eukaryota</taxon>
        <taxon>Viridiplantae</taxon>
        <taxon>Streptophyta</taxon>
        <taxon>Embryophyta</taxon>
        <taxon>Tracheophyta</taxon>
        <taxon>Polypodiopsida</taxon>
        <taxon>Polypodiidae</taxon>
        <taxon>Polypodiales</taxon>
        <taxon>Pteridineae</taxon>
        <taxon>Pteridaceae</taxon>
        <taxon>Vittarioideae</taxon>
        <taxon>Adiantum</taxon>
    </lineage>
</organism>
<accession>A0A9D4UIU9</accession>
<keyword evidence="2" id="KW-1185">Reference proteome</keyword>
<reference evidence="1" key="1">
    <citation type="submission" date="2021-01" db="EMBL/GenBank/DDBJ databases">
        <title>Adiantum capillus-veneris genome.</title>
        <authorList>
            <person name="Fang Y."/>
            <person name="Liao Q."/>
        </authorList>
    </citation>
    <scope>NUCLEOTIDE SEQUENCE</scope>
    <source>
        <strain evidence="1">H3</strain>
        <tissue evidence="1">Leaf</tissue>
    </source>
</reference>
<comment type="caution">
    <text evidence="1">The sequence shown here is derived from an EMBL/GenBank/DDBJ whole genome shotgun (WGS) entry which is preliminary data.</text>
</comment>
<name>A0A9D4UIU9_ADICA</name>
<dbReference type="Proteomes" id="UP000886520">
    <property type="component" value="Chromosome 16"/>
</dbReference>
<evidence type="ECO:0000313" key="1">
    <source>
        <dbReference type="EMBL" id="KAI5068176.1"/>
    </source>
</evidence>
<protein>
    <submittedName>
        <fullName evidence="1">Uncharacterized protein</fullName>
    </submittedName>
</protein>
<dbReference type="EMBL" id="JABFUD020000016">
    <property type="protein sequence ID" value="KAI5068176.1"/>
    <property type="molecule type" value="Genomic_DNA"/>
</dbReference>